<dbReference type="KEGG" id="osn:115227188"/>
<dbReference type="InterPro" id="IPR038028">
    <property type="entry name" value="BPTF"/>
</dbReference>
<feature type="domain" description="WHIM2" evidence="3">
    <location>
        <begin position="12"/>
        <end position="73"/>
    </location>
</feature>
<proteinExistence type="predicted"/>
<dbReference type="GO" id="GO:0000978">
    <property type="term" value="F:RNA polymerase II cis-regulatory region sequence-specific DNA binding"/>
    <property type="evidence" value="ECO:0007669"/>
    <property type="project" value="TreeGrafter"/>
</dbReference>
<accession>A0A6P7TQE5</accession>
<dbReference type="GO" id="GO:0006357">
    <property type="term" value="P:regulation of transcription by RNA polymerase II"/>
    <property type="evidence" value="ECO:0007669"/>
    <property type="project" value="InterPro"/>
</dbReference>
<dbReference type="AlphaFoldDB" id="A0A6P7TQE5"/>
<sequence>MSQFESTQGCSRHSCLGNDRCGRKYYLMARRVVAVSANGCQCWYYSTVHQLKRLLCCFDSSICVEKNLLEQFELSRPEIERQMRITEIITDSNKGDMMSYFDWQEKQFQNIDINDKEATKTEDLLDTKPVLSTSPKELENLYVLGKDDEYKKYVNLFSADDHNSLSKKQREEERIKKRTLFSRFNQSTDFRWHGHIYGTYKQILTSVRAS</sequence>
<evidence type="ECO:0000256" key="2">
    <source>
        <dbReference type="ARBA" id="ARBA00023242"/>
    </source>
</evidence>
<dbReference type="Pfam" id="PF15613">
    <property type="entry name" value="WSD"/>
    <property type="match status" value="1"/>
</dbReference>
<protein>
    <submittedName>
        <fullName evidence="5">Nucleosome-remodeling factor subunit NURF301-like</fullName>
    </submittedName>
</protein>
<comment type="subcellular location">
    <subcellularLocation>
        <location evidence="1">Nucleus</location>
    </subcellularLocation>
</comment>
<dbReference type="InterPro" id="IPR028941">
    <property type="entry name" value="WHIM2_dom"/>
</dbReference>
<dbReference type="RefSeq" id="XP_029653958.1">
    <property type="nucleotide sequence ID" value="XM_029798098.1"/>
</dbReference>
<evidence type="ECO:0000259" key="3">
    <source>
        <dbReference type="Pfam" id="PF15613"/>
    </source>
</evidence>
<organism evidence="4 5">
    <name type="scientific">Octopus sinensis</name>
    <name type="common">East Asian common octopus</name>
    <dbReference type="NCBI Taxonomy" id="2607531"/>
    <lineage>
        <taxon>Eukaryota</taxon>
        <taxon>Metazoa</taxon>
        <taxon>Spiralia</taxon>
        <taxon>Lophotrochozoa</taxon>
        <taxon>Mollusca</taxon>
        <taxon>Cephalopoda</taxon>
        <taxon>Coleoidea</taxon>
        <taxon>Octopodiformes</taxon>
        <taxon>Octopoda</taxon>
        <taxon>Incirrata</taxon>
        <taxon>Octopodidae</taxon>
        <taxon>Octopus</taxon>
    </lineage>
</organism>
<dbReference type="PANTHER" id="PTHR45975">
    <property type="entry name" value="NUCLEOSOME-REMODELING FACTOR SUBUNIT BPTF"/>
    <property type="match status" value="1"/>
</dbReference>
<keyword evidence="4" id="KW-1185">Reference proteome</keyword>
<evidence type="ECO:0000313" key="5">
    <source>
        <dbReference type="RefSeq" id="XP_029653958.1"/>
    </source>
</evidence>
<dbReference type="Proteomes" id="UP000515154">
    <property type="component" value="Unplaced"/>
</dbReference>
<name>A0A6P7TQE5_9MOLL</name>
<reference evidence="5" key="1">
    <citation type="submission" date="2025-08" db="UniProtKB">
        <authorList>
            <consortium name="RefSeq"/>
        </authorList>
    </citation>
    <scope>IDENTIFICATION</scope>
</reference>
<dbReference type="PANTHER" id="PTHR45975:SF2">
    <property type="entry name" value="NUCLEOSOME-REMODELING FACTOR SUBUNIT BPTF"/>
    <property type="match status" value="1"/>
</dbReference>
<evidence type="ECO:0000256" key="1">
    <source>
        <dbReference type="ARBA" id="ARBA00004123"/>
    </source>
</evidence>
<evidence type="ECO:0000313" key="4">
    <source>
        <dbReference type="Proteomes" id="UP000515154"/>
    </source>
</evidence>
<keyword evidence="2" id="KW-0539">Nucleus</keyword>
<dbReference type="GO" id="GO:0016589">
    <property type="term" value="C:NURF complex"/>
    <property type="evidence" value="ECO:0007669"/>
    <property type="project" value="InterPro"/>
</dbReference>
<gene>
    <name evidence="5" type="primary">LOC115227188</name>
</gene>